<proteinExistence type="predicted"/>
<evidence type="ECO:0000313" key="1">
    <source>
        <dbReference type="EMBL" id="CAL1395631.1"/>
    </source>
</evidence>
<accession>A0AAV2FBG4</accession>
<dbReference type="Proteomes" id="UP001497516">
    <property type="component" value="Chromosome 6"/>
</dbReference>
<dbReference type="AlphaFoldDB" id="A0AAV2FBG4"/>
<organism evidence="1 2">
    <name type="scientific">Linum trigynum</name>
    <dbReference type="NCBI Taxonomy" id="586398"/>
    <lineage>
        <taxon>Eukaryota</taxon>
        <taxon>Viridiplantae</taxon>
        <taxon>Streptophyta</taxon>
        <taxon>Embryophyta</taxon>
        <taxon>Tracheophyta</taxon>
        <taxon>Spermatophyta</taxon>
        <taxon>Magnoliopsida</taxon>
        <taxon>eudicotyledons</taxon>
        <taxon>Gunneridae</taxon>
        <taxon>Pentapetalae</taxon>
        <taxon>rosids</taxon>
        <taxon>fabids</taxon>
        <taxon>Malpighiales</taxon>
        <taxon>Linaceae</taxon>
        <taxon>Linum</taxon>
    </lineage>
</organism>
<dbReference type="PANTHER" id="PTHR11439">
    <property type="entry name" value="GAG-POL-RELATED RETROTRANSPOSON"/>
    <property type="match status" value="1"/>
</dbReference>
<evidence type="ECO:0008006" key="3">
    <source>
        <dbReference type="Google" id="ProtNLM"/>
    </source>
</evidence>
<dbReference type="EMBL" id="OZ034819">
    <property type="protein sequence ID" value="CAL1395631.1"/>
    <property type="molecule type" value="Genomic_DNA"/>
</dbReference>
<dbReference type="PANTHER" id="PTHR11439:SF455">
    <property type="entry name" value="RLK (RECEPTOR-LIKE PROTEIN KINASE) 8, PUTATIVE-RELATED"/>
    <property type="match status" value="1"/>
</dbReference>
<evidence type="ECO:0000313" key="2">
    <source>
        <dbReference type="Proteomes" id="UP001497516"/>
    </source>
</evidence>
<protein>
    <recommendedName>
        <fullName evidence="3">Copia protein</fullName>
    </recommendedName>
</protein>
<sequence length="212" mass="24273">MHRPRHCFRRQQTVSVYACHHWQHVKRLLRYQKGTPSHSLQIAPATSTDLIAFADSDWAGDSDDRTSIMAFLIYYSWKSNKQHSVACSSMEAEYRALAHATSDLLWVQSLLRELHRPTSSPPVLYCDNLSVVNFACNPIHHSRMKHLALDYLFVRDLAQATALHVRHIPTTHQLADSLTKLLPITRFQLLRSKIGVVPATVLRVRDKDTTLV</sequence>
<reference evidence="1 2" key="1">
    <citation type="submission" date="2024-04" db="EMBL/GenBank/DDBJ databases">
        <authorList>
            <person name="Fracassetti M."/>
        </authorList>
    </citation>
    <scope>NUCLEOTIDE SEQUENCE [LARGE SCALE GENOMIC DNA]</scope>
</reference>
<dbReference type="CDD" id="cd09272">
    <property type="entry name" value="RNase_HI_RT_Ty1"/>
    <property type="match status" value="1"/>
</dbReference>
<gene>
    <name evidence="1" type="ORF">LTRI10_LOCUS36052</name>
</gene>
<keyword evidence="2" id="KW-1185">Reference proteome</keyword>
<name>A0AAV2FBG4_9ROSI</name>